<dbReference type="Proteomes" id="UP000016930">
    <property type="component" value="Unassembled WGS sequence"/>
</dbReference>
<organism evidence="2 3">
    <name type="scientific">Ceriporiopsis subvermispora (strain B)</name>
    <name type="common">White-rot fungus</name>
    <name type="synonym">Gelatoporia subvermispora</name>
    <dbReference type="NCBI Taxonomy" id="914234"/>
    <lineage>
        <taxon>Eukaryota</taxon>
        <taxon>Fungi</taxon>
        <taxon>Dikarya</taxon>
        <taxon>Basidiomycota</taxon>
        <taxon>Agaricomycotina</taxon>
        <taxon>Agaricomycetes</taxon>
        <taxon>Polyporales</taxon>
        <taxon>Gelatoporiaceae</taxon>
        <taxon>Gelatoporia</taxon>
    </lineage>
</organism>
<sequence length="865" mass="94172">MLFLTFNNPHQPTTMVAAAKKQKVDKLKNAETIALKKKKEITKIEDSIVQQEEDNDNEMIQRPQKGKGHKGGLCHSHKEGPSLQETCYQETCYYVTCYSWQKGLVGFIDVIVVSGSHFTVPYKGRSKEVPSSDHEEDADSDAPQVQEIGSDSEEEEEDVEILDESEAKPEESESSDAVKEDKSAIRDEIESLCLKKKPVVPCNENKEPDAAPRSKSNARGGGKDASGRVTIQGSDDDSFFAPAPPLGIATNYSAPTASKTSTKGVNTANGCQSSKPEIVKDRRLQKPSVSSKTLKINSDEFPDPPPLVKRVREAIVVDENAPQVGSQGIKKDQTCTTSKGNTSKTSQNKKRAFSDVELDASTDSECGRQIHKKPKSSAPIQAQQVQEEENHGRFETPDSPYRVFKAPKALNDPMGLFDDNDEDVEHSVTFSSPAKPSEVRRTNFPTFAGSVTKTSNPLAPKSTMKSLAIAKLPDRSQTTSMPSAKSSSKSSGAPEGTATKAAESSASKFSGADNLRVSKFSVSAPTSKAAGNPPTTSQHPLEADAVNNARAEPAAHEDEAVAMASDGRDANNEQSGSEGEPNEDNIDQNGNDVSNTSSNEGEVPDEPGSPGRPYQVDSKSSTTTQTKEKKSNKATMNTLPNEITNTPGMWKTFPSTFKNWAASQPNPLALTDDDIVGGVQSVWFGIFGNRGELWTDKSPTVFMQCFGAYKHAFASTAMTVVDDYFDCYKDHEEDYENFGTMEEHCAYAQVHFDQVENDIIGLHDFEPTIPSDTLALAAAAIERAFRLYEKDHKIFAKGKDGGKVAPDVSKPAMAGKILSQPMQIKAVRGVSGVMTTRDLNFSRDHFISTVHWWTPVLYYNLPIPV</sequence>
<feature type="compositionally biased region" description="Polar residues" evidence="1">
    <location>
        <begin position="633"/>
        <end position="647"/>
    </location>
</feature>
<proteinExistence type="predicted"/>
<feature type="compositionally biased region" description="Polar residues" evidence="1">
    <location>
        <begin position="250"/>
        <end position="275"/>
    </location>
</feature>
<evidence type="ECO:0000313" key="3">
    <source>
        <dbReference type="Proteomes" id="UP000016930"/>
    </source>
</evidence>
<feature type="region of interest" description="Disordered" evidence="1">
    <location>
        <begin position="322"/>
        <end position="401"/>
    </location>
</feature>
<feature type="region of interest" description="Disordered" evidence="1">
    <location>
        <begin position="196"/>
        <end position="307"/>
    </location>
</feature>
<feature type="region of interest" description="Disordered" evidence="1">
    <location>
        <begin position="122"/>
        <end position="183"/>
    </location>
</feature>
<name>M2QW90_CERS8</name>
<dbReference type="AlphaFoldDB" id="M2QW90"/>
<feature type="compositionally biased region" description="Polar residues" evidence="1">
    <location>
        <begin position="443"/>
        <end position="457"/>
    </location>
</feature>
<keyword evidence="3" id="KW-1185">Reference proteome</keyword>
<dbReference type="HOGENOM" id="CLU_331381_0_0_1"/>
<evidence type="ECO:0000256" key="1">
    <source>
        <dbReference type="SAM" id="MobiDB-lite"/>
    </source>
</evidence>
<feature type="compositionally biased region" description="Low complexity" evidence="1">
    <location>
        <begin position="476"/>
        <end position="512"/>
    </location>
</feature>
<feature type="compositionally biased region" description="Basic and acidic residues" evidence="1">
    <location>
        <begin position="165"/>
        <end position="183"/>
    </location>
</feature>
<gene>
    <name evidence="2" type="ORF">CERSUDRAFT_78624</name>
</gene>
<feature type="region of interest" description="Disordered" evidence="1">
    <location>
        <begin position="413"/>
        <end position="647"/>
    </location>
</feature>
<feature type="compositionally biased region" description="Polar residues" evidence="1">
    <location>
        <begin position="587"/>
        <end position="600"/>
    </location>
</feature>
<feature type="compositionally biased region" description="Polar residues" evidence="1">
    <location>
        <begin position="334"/>
        <end position="346"/>
    </location>
</feature>
<evidence type="ECO:0000313" key="2">
    <source>
        <dbReference type="EMBL" id="EMD30781.1"/>
    </source>
</evidence>
<protein>
    <submittedName>
        <fullName evidence="2">Uncharacterized protein</fullName>
    </submittedName>
</protein>
<feature type="non-terminal residue" evidence="2">
    <location>
        <position position="865"/>
    </location>
</feature>
<feature type="compositionally biased region" description="Polar residues" evidence="1">
    <location>
        <begin position="287"/>
        <end position="296"/>
    </location>
</feature>
<accession>M2QW90</accession>
<dbReference type="EMBL" id="KB445847">
    <property type="protein sequence ID" value="EMD30781.1"/>
    <property type="molecule type" value="Genomic_DNA"/>
</dbReference>
<reference evidence="2 3" key="1">
    <citation type="journal article" date="2012" name="Proc. Natl. Acad. Sci. U.S.A.">
        <title>Comparative genomics of Ceriporiopsis subvermispora and Phanerochaete chrysosporium provide insight into selective ligninolysis.</title>
        <authorList>
            <person name="Fernandez-Fueyo E."/>
            <person name="Ruiz-Duenas F.J."/>
            <person name="Ferreira P."/>
            <person name="Floudas D."/>
            <person name="Hibbett D.S."/>
            <person name="Canessa P."/>
            <person name="Larrondo L.F."/>
            <person name="James T.Y."/>
            <person name="Seelenfreund D."/>
            <person name="Lobos S."/>
            <person name="Polanco R."/>
            <person name="Tello M."/>
            <person name="Honda Y."/>
            <person name="Watanabe T."/>
            <person name="Watanabe T."/>
            <person name="Ryu J.S."/>
            <person name="Kubicek C.P."/>
            <person name="Schmoll M."/>
            <person name="Gaskell J."/>
            <person name="Hammel K.E."/>
            <person name="St John F.J."/>
            <person name="Vanden Wymelenberg A."/>
            <person name="Sabat G."/>
            <person name="Splinter BonDurant S."/>
            <person name="Syed K."/>
            <person name="Yadav J.S."/>
            <person name="Doddapaneni H."/>
            <person name="Subramanian V."/>
            <person name="Lavin J.L."/>
            <person name="Oguiza J.A."/>
            <person name="Perez G."/>
            <person name="Pisabarro A.G."/>
            <person name="Ramirez L."/>
            <person name="Santoyo F."/>
            <person name="Master E."/>
            <person name="Coutinho P.M."/>
            <person name="Henrissat B."/>
            <person name="Lombard V."/>
            <person name="Magnuson J.K."/>
            <person name="Kuees U."/>
            <person name="Hori C."/>
            <person name="Igarashi K."/>
            <person name="Samejima M."/>
            <person name="Held B.W."/>
            <person name="Barry K.W."/>
            <person name="LaButti K.M."/>
            <person name="Lapidus A."/>
            <person name="Lindquist E.A."/>
            <person name="Lucas S.M."/>
            <person name="Riley R."/>
            <person name="Salamov A.A."/>
            <person name="Hoffmeister D."/>
            <person name="Schwenk D."/>
            <person name="Hadar Y."/>
            <person name="Yarden O."/>
            <person name="de Vries R.P."/>
            <person name="Wiebenga A."/>
            <person name="Stenlid J."/>
            <person name="Eastwood D."/>
            <person name="Grigoriev I.V."/>
            <person name="Berka R.M."/>
            <person name="Blanchette R.A."/>
            <person name="Kersten P."/>
            <person name="Martinez A.T."/>
            <person name="Vicuna R."/>
            <person name="Cullen D."/>
        </authorList>
    </citation>
    <scope>NUCLEOTIDE SEQUENCE [LARGE SCALE GENOMIC DNA]</scope>
    <source>
        <strain evidence="2 3">B</strain>
    </source>
</reference>
<feature type="compositionally biased region" description="Acidic residues" evidence="1">
    <location>
        <begin position="150"/>
        <end position="164"/>
    </location>
</feature>